<evidence type="ECO:0000256" key="6">
    <source>
        <dbReference type="ARBA" id="ARBA00022840"/>
    </source>
</evidence>
<evidence type="ECO:0000256" key="5">
    <source>
        <dbReference type="ARBA" id="ARBA00022777"/>
    </source>
</evidence>
<evidence type="ECO:0000313" key="11">
    <source>
        <dbReference type="EMBL" id="EAW10447.1"/>
    </source>
</evidence>
<dbReference type="SUPFAM" id="SSF56112">
    <property type="entry name" value="Protein kinase-like (PK-like)"/>
    <property type="match status" value="1"/>
</dbReference>
<sequence>MPLSPSPTPGIHPPPGLWNSQPATKTRGAQRRVYGKRKADAPRAVFDQRSPLKGLEKATKRAVRNAVDQVQEKLAEVTLDDSSASFKKGESTESSPEAANEEDKQNAAPSPGSQSPEEESIPEPSPVKSTPKSQKRYETMVEVRITPRRIDIITPPRKKEVKETDTEGKTRRTRQKKPTPRLSSGCVEDEKVNNYVRAVLNEALSPVAAHGVQKFGSWAARAGNMLEVVKLAEGSYGEVYKLRLREEICKKEMSKSRLARLRAYGDGVFKVVPLRAQSGPGSKKFTGIEEIVSEVKMLKYLDPIPGFARFREIHVVQGRFPESFQSAWDHYKKTRDDCLNPNPSSKRAYPDSQLWAVVEMDDAGCELEKFSWSSIFQIYDIFWGVAMALARAEEYALFEHRDLHLGNVCIKTTRADGCMDPPTDTDIMHQSWTSDFGLSTLETTIIDYSLSRAELRAVGETNEVVDIASSDLDKKQIFDAIGRDEDEVLLRNTYRYMRAEVYHGNPTDSQKTPDIPGIWAEYAPRTNLVWLLFILKNLLKNRKAEPSPPPPRTTRKALAPCTPNKSLQTKAATKSGVKATKPLVTQLNSTAAQKVTQLKTTLEERLKSILALLDLENGHEDMCCAADLVAYAIDSQWLSEEDFF</sequence>
<dbReference type="Gene3D" id="3.30.200.20">
    <property type="entry name" value="Phosphorylase Kinase, domain 1"/>
    <property type="match status" value="1"/>
</dbReference>
<keyword evidence="6" id="KW-0067">ATP-binding</keyword>
<dbReference type="GO" id="GO:0072354">
    <property type="term" value="F:histone H3T3 kinase activity"/>
    <property type="evidence" value="ECO:0007669"/>
    <property type="project" value="TreeGrafter"/>
</dbReference>
<dbReference type="HOGENOM" id="CLU_029053_0_0_1"/>
<feature type="compositionally biased region" description="Pro residues" evidence="9">
    <location>
        <begin position="1"/>
        <end position="16"/>
    </location>
</feature>
<proteinExistence type="predicted"/>
<dbReference type="GeneID" id="4704025"/>
<dbReference type="FunFam" id="3.30.200.20:FF:000414">
    <property type="entry name" value="Putative serine/threonine-protein kinase haspin"/>
    <property type="match status" value="1"/>
</dbReference>
<evidence type="ECO:0000256" key="2">
    <source>
        <dbReference type="ARBA" id="ARBA00022527"/>
    </source>
</evidence>
<feature type="region of interest" description="Disordered" evidence="9">
    <location>
        <begin position="76"/>
        <end position="185"/>
    </location>
</feature>
<dbReference type="STRING" id="344612.A1CHU2"/>
<evidence type="ECO:0000256" key="4">
    <source>
        <dbReference type="ARBA" id="ARBA00022741"/>
    </source>
</evidence>
<dbReference type="VEuPathDB" id="FungiDB:ACLA_049190"/>
<organism evidence="11 12">
    <name type="scientific">Aspergillus clavatus (strain ATCC 1007 / CBS 513.65 / DSM 816 / NCTC 3887 / NRRL 1 / QM 1276 / 107)</name>
    <dbReference type="NCBI Taxonomy" id="344612"/>
    <lineage>
        <taxon>Eukaryota</taxon>
        <taxon>Fungi</taxon>
        <taxon>Dikarya</taxon>
        <taxon>Ascomycota</taxon>
        <taxon>Pezizomycotina</taxon>
        <taxon>Eurotiomycetes</taxon>
        <taxon>Eurotiomycetidae</taxon>
        <taxon>Eurotiales</taxon>
        <taxon>Aspergillaceae</taxon>
        <taxon>Aspergillus</taxon>
        <taxon>Aspergillus subgen. Fumigati</taxon>
    </lineage>
</organism>
<dbReference type="SMART" id="SM01331">
    <property type="entry name" value="DUF3635"/>
    <property type="match status" value="1"/>
</dbReference>
<dbReference type="PANTHER" id="PTHR24419">
    <property type="entry name" value="INTERLEUKIN-1 RECEPTOR-ASSOCIATED KINASE"/>
    <property type="match status" value="1"/>
</dbReference>
<name>A1CHU2_ASPCL</name>
<dbReference type="GO" id="GO:0005737">
    <property type="term" value="C:cytoplasm"/>
    <property type="evidence" value="ECO:0007669"/>
    <property type="project" value="TreeGrafter"/>
</dbReference>
<keyword evidence="3" id="KW-0808">Transferase</keyword>
<gene>
    <name evidence="11" type="ORF">ACLA_049190</name>
</gene>
<dbReference type="eggNOG" id="KOG2464">
    <property type="taxonomic scope" value="Eukaryota"/>
</dbReference>
<dbReference type="PROSITE" id="PS50011">
    <property type="entry name" value="PROTEIN_KINASE_DOM"/>
    <property type="match status" value="1"/>
</dbReference>
<dbReference type="InterPro" id="IPR024604">
    <property type="entry name" value="GSG2_C"/>
</dbReference>
<reference evidence="11 12" key="1">
    <citation type="journal article" date="2008" name="PLoS Genet.">
        <title>Genomic islands in the pathogenic filamentous fungus Aspergillus fumigatus.</title>
        <authorList>
            <person name="Fedorova N.D."/>
            <person name="Khaldi N."/>
            <person name="Joardar V.S."/>
            <person name="Maiti R."/>
            <person name="Amedeo P."/>
            <person name="Anderson M.J."/>
            <person name="Crabtree J."/>
            <person name="Silva J.C."/>
            <person name="Badger J.H."/>
            <person name="Albarraq A."/>
            <person name="Angiuoli S."/>
            <person name="Bussey H."/>
            <person name="Bowyer P."/>
            <person name="Cotty P.J."/>
            <person name="Dyer P.S."/>
            <person name="Egan A."/>
            <person name="Galens K."/>
            <person name="Fraser-Liggett C.M."/>
            <person name="Haas B.J."/>
            <person name="Inman J.M."/>
            <person name="Kent R."/>
            <person name="Lemieux S."/>
            <person name="Malavazi I."/>
            <person name="Orvis J."/>
            <person name="Roemer T."/>
            <person name="Ronning C.M."/>
            <person name="Sundaram J.P."/>
            <person name="Sutton G."/>
            <person name="Turner G."/>
            <person name="Venter J.C."/>
            <person name="White O.R."/>
            <person name="Whitty B.R."/>
            <person name="Youngman P."/>
            <person name="Wolfe K.H."/>
            <person name="Goldman G.H."/>
            <person name="Wortman J.R."/>
            <person name="Jiang B."/>
            <person name="Denning D.W."/>
            <person name="Nierman W.C."/>
        </authorList>
    </citation>
    <scope>NUCLEOTIDE SEQUENCE [LARGE SCALE GENOMIC DNA]</scope>
    <source>
        <strain evidence="12">ATCC 1007 / CBS 513.65 / DSM 816 / NCTC 3887 / NRRL 1</strain>
    </source>
</reference>
<keyword evidence="5" id="KW-0418">Kinase</keyword>
<keyword evidence="12" id="KW-1185">Reference proteome</keyword>
<feature type="region of interest" description="Disordered" evidence="9">
    <location>
        <begin position="1"/>
        <end position="59"/>
    </location>
</feature>
<keyword evidence="4" id="KW-0547">Nucleotide-binding</keyword>
<dbReference type="OrthoDB" id="5327538at2759"/>
<comment type="catalytic activity">
    <reaction evidence="7">
        <text>L-threonyl-[protein] + ATP = O-phospho-L-threonyl-[protein] + ADP + H(+)</text>
        <dbReference type="Rhea" id="RHEA:46608"/>
        <dbReference type="Rhea" id="RHEA-COMP:11060"/>
        <dbReference type="Rhea" id="RHEA-COMP:11605"/>
        <dbReference type="ChEBI" id="CHEBI:15378"/>
        <dbReference type="ChEBI" id="CHEBI:30013"/>
        <dbReference type="ChEBI" id="CHEBI:30616"/>
        <dbReference type="ChEBI" id="CHEBI:61977"/>
        <dbReference type="ChEBI" id="CHEBI:456216"/>
        <dbReference type="EC" id="2.7.11.1"/>
    </reaction>
</comment>
<evidence type="ECO:0000256" key="7">
    <source>
        <dbReference type="ARBA" id="ARBA00047899"/>
    </source>
</evidence>
<dbReference type="Proteomes" id="UP000006701">
    <property type="component" value="Unassembled WGS sequence"/>
</dbReference>
<protein>
    <recommendedName>
        <fullName evidence="1">non-specific serine/threonine protein kinase</fullName>
        <ecNumber evidence="1">2.7.11.1</ecNumber>
    </recommendedName>
</protein>
<evidence type="ECO:0000313" key="12">
    <source>
        <dbReference type="Proteomes" id="UP000006701"/>
    </source>
</evidence>
<dbReference type="OMA" id="DMCCAAD"/>
<keyword evidence="2" id="KW-0723">Serine/threonine-protein kinase</keyword>
<feature type="domain" description="Protein kinase" evidence="10">
    <location>
        <begin position="225"/>
        <end position="613"/>
    </location>
</feature>
<comment type="catalytic activity">
    <reaction evidence="8">
        <text>L-seryl-[protein] + ATP = O-phospho-L-seryl-[protein] + ADP + H(+)</text>
        <dbReference type="Rhea" id="RHEA:17989"/>
        <dbReference type="Rhea" id="RHEA-COMP:9863"/>
        <dbReference type="Rhea" id="RHEA-COMP:11604"/>
        <dbReference type="ChEBI" id="CHEBI:15378"/>
        <dbReference type="ChEBI" id="CHEBI:29999"/>
        <dbReference type="ChEBI" id="CHEBI:30616"/>
        <dbReference type="ChEBI" id="CHEBI:83421"/>
        <dbReference type="ChEBI" id="CHEBI:456216"/>
        <dbReference type="EC" id="2.7.11.1"/>
    </reaction>
</comment>
<accession>A1CHU2</accession>
<dbReference type="Pfam" id="PF12330">
    <property type="entry name" value="Haspin_kinase"/>
    <property type="match status" value="1"/>
</dbReference>
<feature type="compositionally biased region" description="Basic and acidic residues" evidence="9">
    <location>
        <begin position="157"/>
        <end position="170"/>
    </location>
</feature>
<evidence type="ECO:0000259" key="10">
    <source>
        <dbReference type="PROSITE" id="PS50011"/>
    </source>
</evidence>
<dbReference type="InterPro" id="IPR000719">
    <property type="entry name" value="Prot_kinase_dom"/>
</dbReference>
<dbReference type="EC" id="2.7.11.1" evidence="1"/>
<evidence type="ECO:0000256" key="3">
    <source>
        <dbReference type="ARBA" id="ARBA00022679"/>
    </source>
</evidence>
<dbReference type="GO" id="GO:0005634">
    <property type="term" value="C:nucleus"/>
    <property type="evidence" value="ECO:0007669"/>
    <property type="project" value="TreeGrafter"/>
</dbReference>
<dbReference type="GO" id="GO:0005524">
    <property type="term" value="F:ATP binding"/>
    <property type="evidence" value="ECO:0007669"/>
    <property type="project" value="UniProtKB-KW"/>
</dbReference>
<dbReference type="FunFam" id="1.10.510.10:FF:000961">
    <property type="entry name" value="Putative serine/threonine-protein kinase haspin homolog"/>
    <property type="match status" value="1"/>
</dbReference>
<evidence type="ECO:0000256" key="8">
    <source>
        <dbReference type="ARBA" id="ARBA00048679"/>
    </source>
</evidence>
<dbReference type="GO" id="GO:0000278">
    <property type="term" value="P:mitotic cell cycle"/>
    <property type="evidence" value="ECO:0007669"/>
    <property type="project" value="TreeGrafter"/>
</dbReference>
<dbReference type="GO" id="GO:0035556">
    <property type="term" value="P:intracellular signal transduction"/>
    <property type="evidence" value="ECO:0007669"/>
    <property type="project" value="TreeGrafter"/>
</dbReference>
<dbReference type="KEGG" id="act:ACLA_049190"/>
<dbReference type="AlphaFoldDB" id="A1CHU2"/>
<dbReference type="InterPro" id="IPR011009">
    <property type="entry name" value="Kinase-like_dom_sf"/>
</dbReference>
<dbReference type="RefSeq" id="XP_001271873.1">
    <property type="nucleotide sequence ID" value="XM_001271872.1"/>
</dbReference>
<dbReference type="PANTHER" id="PTHR24419:SF18">
    <property type="entry name" value="SERINE_THREONINE-PROTEIN KINASE HASPIN"/>
    <property type="match status" value="1"/>
</dbReference>
<evidence type="ECO:0000256" key="9">
    <source>
        <dbReference type="SAM" id="MobiDB-lite"/>
    </source>
</evidence>
<dbReference type="EMBL" id="DS027054">
    <property type="protein sequence ID" value="EAW10447.1"/>
    <property type="molecule type" value="Genomic_DNA"/>
</dbReference>
<evidence type="ECO:0000256" key="1">
    <source>
        <dbReference type="ARBA" id="ARBA00012513"/>
    </source>
</evidence>
<dbReference type="Gene3D" id="1.10.510.10">
    <property type="entry name" value="Transferase(Phosphotransferase) domain 1"/>
    <property type="match status" value="1"/>
</dbReference>